<evidence type="ECO:0000313" key="2">
    <source>
        <dbReference type="Proteomes" id="UP000759529"/>
    </source>
</evidence>
<accession>A0ABS2D040</accession>
<sequence>MIDFSPFNEYTDSEPANSYHQILSHPIHENGVIELGLFSHHRLAFYYWAKWKLEFLKDRKTYNLDLISFDWHQDLVYPCDYDKKNLSKLDLENLFEISFYSAYKLNPLNHDHIMSAVYLDLINDVWVLCRQGTLEDEYLEDFKGKKHTIRKFKTEQELKKALFKSKIENVFFDIDLDYFTLTNNLDVSKKISYMKDKDVKEAISLDNELIKWIFNRVNGITLALEPEYTGGISKSLKYLSIIEKSWFNKSLGNWNVGWKHKKEN</sequence>
<organism evidence="1 2">
    <name type="scientific">Flavobacterium macrobrachii</name>
    <dbReference type="NCBI Taxonomy" id="591204"/>
    <lineage>
        <taxon>Bacteria</taxon>
        <taxon>Pseudomonadati</taxon>
        <taxon>Bacteroidota</taxon>
        <taxon>Flavobacteriia</taxon>
        <taxon>Flavobacteriales</taxon>
        <taxon>Flavobacteriaceae</taxon>
        <taxon>Flavobacterium</taxon>
    </lineage>
</organism>
<name>A0ABS2D040_9FLAO</name>
<dbReference type="Proteomes" id="UP000759529">
    <property type="component" value="Unassembled WGS sequence"/>
</dbReference>
<dbReference type="EMBL" id="JACSOD020000499">
    <property type="protein sequence ID" value="MBM6500189.1"/>
    <property type="molecule type" value="Genomic_DNA"/>
</dbReference>
<evidence type="ECO:0000313" key="1">
    <source>
        <dbReference type="EMBL" id="MBM6500189.1"/>
    </source>
</evidence>
<reference evidence="1 2" key="1">
    <citation type="submission" date="2021-02" db="EMBL/GenBank/DDBJ databases">
        <authorList>
            <person name="Jung H.S."/>
            <person name="Chun B.H."/>
            <person name="Jeon C.O."/>
        </authorList>
    </citation>
    <scope>NUCLEOTIDE SEQUENCE [LARGE SCALE GENOMIC DNA]</scope>
    <source>
        <strain evidence="1 2">LMG 25203</strain>
    </source>
</reference>
<comment type="caution">
    <text evidence="1">The sequence shown here is derived from an EMBL/GenBank/DDBJ whole genome shotgun (WGS) entry which is preliminary data.</text>
</comment>
<dbReference type="RefSeq" id="WP_187656765.1">
    <property type="nucleotide sequence ID" value="NZ_JACSOD020000499.1"/>
</dbReference>
<gene>
    <name evidence="1" type="ORF">H9X54_012870</name>
</gene>
<protein>
    <submittedName>
        <fullName evidence="1">Uncharacterized protein</fullName>
    </submittedName>
</protein>
<keyword evidence="2" id="KW-1185">Reference proteome</keyword>
<proteinExistence type="predicted"/>